<dbReference type="RefSeq" id="WP_147274765.1">
    <property type="nucleotide sequence ID" value="NZ_QPJM01000052.1"/>
</dbReference>
<dbReference type="OrthoDB" id="8452152at2"/>
<comment type="caution">
    <text evidence="1">The sequence shown here is derived from an EMBL/GenBank/DDBJ whole genome shotgun (WGS) entry which is preliminary data.</text>
</comment>
<name>A0A368YAE3_9HYPH</name>
<evidence type="ECO:0000313" key="2">
    <source>
        <dbReference type="Proteomes" id="UP000253324"/>
    </source>
</evidence>
<dbReference type="AlphaFoldDB" id="A0A368YAE3"/>
<accession>A0A368YAE3</accession>
<sequence length="67" mass="7679">MTNSPKDRKALATASRMKDLEHKIHDLEVDLGSAVEIAYLRGATEWVRINYPSQYKRLHMQFDSCAA</sequence>
<dbReference type="Proteomes" id="UP000253324">
    <property type="component" value="Unassembled WGS sequence"/>
</dbReference>
<evidence type="ECO:0000313" key="1">
    <source>
        <dbReference type="EMBL" id="RCW77095.1"/>
    </source>
</evidence>
<organism evidence="1 2">
    <name type="scientific">Phyllobacterium bourgognense</name>
    <dbReference type="NCBI Taxonomy" id="314236"/>
    <lineage>
        <taxon>Bacteria</taxon>
        <taxon>Pseudomonadati</taxon>
        <taxon>Pseudomonadota</taxon>
        <taxon>Alphaproteobacteria</taxon>
        <taxon>Hyphomicrobiales</taxon>
        <taxon>Phyllobacteriaceae</taxon>
        <taxon>Phyllobacterium</taxon>
    </lineage>
</organism>
<protein>
    <submittedName>
        <fullName evidence="1">Uncharacterized protein</fullName>
    </submittedName>
</protein>
<gene>
    <name evidence="1" type="ORF">C7476_1522</name>
</gene>
<reference evidence="1 2" key="1">
    <citation type="submission" date="2018-07" db="EMBL/GenBank/DDBJ databases">
        <title>Genomic Encyclopedia of Type Strains, Phase III (KMG-III): the genomes of soil and plant-associated and newly described type strains.</title>
        <authorList>
            <person name="Whitman W."/>
        </authorList>
    </citation>
    <scope>NUCLEOTIDE SEQUENCE [LARGE SCALE GENOMIC DNA]</scope>
    <source>
        <strain evidence="1 2">31-25a</strain>
    </source>
</reference>
<dbReference type="EMBL" id="QPJM01000052">
    <property type="protein sequence ID" value="RCW77095.1"/>
    <property type="molecule type" value="Genomic_DNA"/>
</dbReference>
<keyword evidence="2" id="KW-1185">Reference proteome</keyword>
<proteinExistence type="predicted"/>